<sequence length="186" mass="22161">MIRFADDFLLGFTNKEDPLRVMEVLLKRLSKYGMTLHPDKTRLIDLDDDGEGHPRTTFDFLGFTYYISKSRNGKRILKRKTSSKKLNAALKRLSDWIKFYRHKLPIAELIASLNQKLRGHYAYCGITFNIRKLHTYYNRTKRLLHKWLNHRGGKRVWTWAKIAKLTMEWIPLTRPKVYHSYQSSKS</sequence>
<gene>
    <name evidence="2" type="ORF">GWR21_06385</name>
</gene>
<dbReference type="Pfam" id="PF00078">
    <property type="entry name" value="RVT_1"/>
    <property type="match status" value="1"/>
</dbReference>
<dbReference type="AlphaFoldDB" id="A0A6B9ZF98"/>
<dbReference type="InterPro" id="IPR000477">
    <property type="entry name" value="RT_dom"/>
</dbReference>
<dbReference type="KEGG" id="chih:GWR21_06385"/>
<name>A0A6B9ZF98_9BACT</name>
<protein>
    <submittedName>
        <fullName evidence="2">DNA polymerase</fullName>
    </submittedName>
</protein>
<proteinExistence type="predicted"/>
<evidence type="ECO:0000313" key="2">
    <source>
        <dbReference type="EMBL" id="QHS59223.1"/>
    </source>
</evidence>
<evidence type="ECO:0000313" key="3">
    <source>
        <dbReference type="Proteomes" id="UP000476411"/>
    </source>
</evidence>
<dbReference type="PROSITE" id="PS50878">
    <property type="entry name" value="RT_POL"/>
    <property type="match status" value="1"/>
</dbReference>
<reference evidence="2 3" key="1">
    <citation type="submission" date="2020-01" db="EMBL/GenBank/DDBJ databases">
        <title>Complete genome sequence of Chitinophaga sp. H33E-04 isolated from quinoa roots.</title>
        <authorList>
            <person name="Weon H.-Y."/>
            <person name="Lee S.A."/>
        </authorList>
    </citation>
    <scope>NUCLEOTIDE SEQUENCE [LARGE SCALE GENOMIC DNA]</scope>
    <source>
        <strain evidence="2 3">H33E-04</strain>
    </source>
</reference>
<dbReference type="EMBL" id="CP048113">
    <property type="protein sequence ID" value="QHS59223.1"/>
    <property type="molecule type" value="Genomic_DNA"/>
</dbReference>
<keyword evidence="3" id="KW-1185">Reference proteome</keyword>
<dbReference type="SUPFAM" id="SSF56672">
    <property type="entry name" value="DNA/RNA polymerases"/>
    <property type="match status" value="1"/>
</dbReference>
<dbReference type="RefSeq" id="WP_162330920.1">
    <property type="nucleotide sequence ID" value="NZ_CP048113.1"/>
</dbReference>
<feature type="domain" description="Reverse transcriptase" evidence="1">
    <location>
        <begin position="1"/>
        <end position="65"/>
    </location>
</feature>
<evidence type="ECO:0000259" key="1">
    <source>
        <dbReference type="PROSITE" id="PS50878"/>
    </source>
</evidence>
<accession>A0A6B9ZF98</accession>
<organism evidence="2 3">
    <name type="scientific">Chitinophaga agri</name>
    <dbReference type="NCBI Taxonomy" id="2703787"/>
    <lineage>
        <taxon>Bacteria</taxon>
        <taxon>Pseudomonadati</taxon>
        <taxon>Bacteroidota</taxon>
        <taxon>Chitinophagia</taxon>
        <taxon>Chitinophagales</taxon>
        <taxon>Chitinophagaceae</taxon>
        <taxon>Chitinophaga</taxon>
    </lineage>
</organism>
<dbReference type="Proteomes" id="UP000476411">
    <property type="component" value="Chromosome"/>
</dbReference>
<dbReference type="InterPro" id="IPR043502">
    <property type="entry name" value="DNA/RNA_pol_sf"/>
</dbReference>